<dbReference type="Proteomes" id="UP000297891">
    <property type="component" value="Unassembled WGS sequence"/>
</dbReference>
<evidence type="ECO:0000256" key="2">
    <source>
        <dbReference type="ARBA" id="ARBA00022475"/>
    </source>
</evidence>
<feature type="transmembrane region" description="Helical" evidence="6">
    <location>
        <begin position="338"/>
        <end position="360"/>
    </location>
</feature>
<keyword evidence="5 6" id="KW-0472">Membrane</keyword>
<feature type="transmembrane region" description="Helical" evidence="6">
    <location>
        <begin position="734"/>
        <end position="764"/>
    </location>
</feature>
<evidence type="ECO:0000256" key="4">
    <source>
        <dbReference type="ARBA" id="ARBA00022989"/>
    </source>
</evidence>
<protein>
    <submittedName>
        <fullName evidence="8">ABC transporter permease</fullName>
    </submittedName>
</protein>
<comment type="subcellular location">
    <subcellularLocation>
        <location evidence="1">Cell membrane</location>
        <topology evidence="1">Multi-pass membrane protein</topology>
    </subcellularLocation>
</comment>
<feature type="transmembrane region" description="Helical" evidence="6">
    <location>
        <begin position="784"/>
        <end position="807"/>
    </location>
</feature>
<gene>
    <name evidence="8" type="ORF">EHQ30_00775</name>
</gene>
<dbReference type="InterPro" id="IPR003838">
    <property type="entry name" value="ABC3_permease_C"/>
</dbReference>
<evidence type="ECO:0000256" key="6">
    <source>
        <dbReference type="SAM" id="Phobius"/>
    </source>
</evidence>
<evidence type="ECO:0000313" key="9">
    <source>
        <dbReference type="Proteomes" id="UP000297891"/>
    </source>
</evidence>
<sequence length="819" mass="93014">MKNIYYYFIFGYFKDHISRIGLSMFGISLGIALFVSTQINAWRAEQTVIDQMIGYSSENFIGRYVANDQNRGAPDHFIKILVPSLPEGINLEPELQTKGTLNLPKDKIFSFPIIGRDLLLSGANQKIEKNRKVIPKFLISQALADKIQTQSGVSSISLCENKVKLDLEESYILSQDGLFLVMDIARLQSICNKNNHITSIWLTKDQEENTNTSIEITKSNEWIYESKEDLIERAGLALSSLKINLMIVSLVSVLISFFMVSNMFTGLYLSRKNEFGILLSIGSSRTNNFILFLTQASVIGFFGGLIGIFLGILIANTNLLTTANTITDSNQLQTYRNIPFSIIMTGFGISILGSILASIYNSYKTLQILPIDLIREREPQKKNFVFGLTETKLFYLSILSITIGATLGLLKLAKQMVPGMIGIGFVIIGFVLFIFLTIPFFVKVLEKLISNFQFSPSIKIGLKEIEKEPWKFGLTASTIMLSTSLVLTLTSLTDSYEKSLVQWVNEENKSDYSLINEKKLNTGEPGVPAELFESMTKNQNLFTAEPFYVDSKFIVNGRYYTLHVLNLNKPYDKNQLIASKNLCFLDQICKGEIITINTDLNSQVKIRIQDEREHFFSERGTIMMDYSFFRKNFNVRFLSSIRIFKNKNITEKEITESLQKIAEENDLKYINLTELKKIYLKGMNQVFSILDTLKISALIISILALSTSLVYFIKEKSQLIAGLRAIGMDSFQTFQLVYSQALFLVTLGIFSGILNSAILSPLVIFGINRNAFGWILHFQYPFHFVVKLPILIPLITFLICLIPFYFLQRMKISKELKYE</sequence>
<dbReference type="PANTHER" id="PTHR30287:SF2">
    <property type="entry name" value="BLL1001 PROTEIN"/>
    <property type="match status" value="1"/>
</dbReference>
<feature type="transmembrane region" description="Helical" evidence="6">
    <location>
        <begin position="289"/>
        <end position="317"/>
    </location>
</feature>
<organism evidence="8 9">
    <name type="scientific">Leptospira brenneri</name>
    <dbReference type="NCBI Taxonomy" id="2023182"/>
    <lineage>
        <taxon>Bacteria</taxon>
        <taxon>Pseudomonadati</taxon>
        <taxon>Spirochaetota</taxon>
        <taxon>Spirochaetia</taxon>
        <taxon>Leptospirales</taxon>
        <taxon>Leptospiraceae</taxon>
        <taxon>Leptospira</taxon>
    </lineage>
</organism>
<keyword evidence="9" id="KW-1185">Reference proteome</keyword>
<evidence type="ECO:0000256" key="1">
    <source>
        <dbReference type="ARBA" id="ARBA00004651"/>
    </source>
</evidence>
<keyword evidence="4 6" id="KW-1133">Transmembrane helix</keyword>
<dbReference type="Pfam" id="PF02687">
    <property type="entry name" value="FtsX"/>
    <property type="match status" value="2"/>
</dbReference>
<evidence type="ECO:0000259" key="7">
    <source>
        <dbReference type="Pfam" id="PF02687"/>
    </source>
</evidence>
<feature type="transmembrane region" description="Helical" evidence="6">
    <location>
        <begin position="420"/>
        <end position="442"/>
    </location>
</feature>
<feature type="domain" description="ABC3 transporter permease C-terminal" evidence="7">
    <location>
        <begin position="696"/>
        <end position="810"/>
    </location>
</feature>
<feature type="transmembrane region" description="Helical" evidence="6">
    <location>
        <begin position="20"/>
        <end position="42"/>
    </location>
</feature>
<evidence type="ECO:0000256" key="3">
    <source>
        <dbReference type="ARBA" id="ARBA00022692"/>
    </source>
</evidence>
<comment type="caution">
    <text evidence="8">The sequence shown here is derived from an EMBL/GenBank/DDBJ whole genome shotgun (WGS) entry which is preliminary data.</text>
</comment>
<feature type="domain" description="ABC3 transporter permease C-terminal" evidence="7">
    <location>
        <begin position="246"/>
        <end position="368"/>
    </location>
</feature>
<accession>A0A5F1Z799</accession>
<feature type="transmembrane region" description="Helical" evidence="6">
    <location>
        <begin position="695"/>
        <end position="713"/>
    </location>
</feature>
<evidence type="ECO:0000256" key="5">
    <source>
        <dbReference type="ARBA" id="ARBA00023136"/>
    </source>
</evidence>
<dbReference type="GO" id="GO:0005886">
    <property type="term" value="C:plasma membrane"/>
    <property type="evidence" value="ECO:0007669"/>
    <property type="project" value="UniProtKB-SubCell"/>
</dbReference>
<feature type="transmembrane region" description="Helical" evidence="6">
    <location>
        <begin position="393"/>
        <end position="413"/>
    </location>
</feature>
<dbReference type="PANTHER" id="PTHR30287">
    <property type="entry name" value="MEMBRANE COMPONENT OF PREDICTED ABC SUPERFAMILY METABOLITE UPTAKE TRANSPORTER"/>
    <property type="match status" value="1"/>
</dbReference>
<name>A0A5F1Z799_9LEPT</name>
<feature type="transmembrane region" description="Helical" evidence="6">
    <location>
        <begin position="243"/>
        <end position="269"/>
    </location>
</feature>
<keyword evidence="3 6" id="KW-0812">Transmembrane</keyword>
<reference evidence="8" key="1">
    <citation type="journal article" date="2019" name="PLoS Negl. Trop. Dis.">
        <title>Revisiting the worldwide diversity of Leptospira species in the environment.</title>
        <authorList>
            <person name="Vincent A.T."/>
            <person name="Schiettekatte O."/>
            <person name="Bourhy P."/>
            <person name="Veyrier F.J."/>
            <person name="Picardeau M."/>
        </authorList>
    </citation>
    <scope>NUCLEOTIDE SEQUENCE [LARGE SCALE GENOMIC DNA]</scope>
    <source>
        <strain evidence="8">201800277</strain>
    </source>
</reference>
<proteinExistence type="predicted"/>
<dbReference type="EMBL" id="RQFP01000001">
    <property type="protein sequence ID" value="TGK95210.1"/>
    <property type="molecule type" value="Genomic_DNA"/>
</dbReference>
<dbReference type="AlphaFoldDB" id="A0A5F1Z799"/>
<dbReference type="OrthoDB" id="343744at2"/>
<evidence type="ECO:0000313" key="8">
    <source>
        <dbReference type="EMBL" id="TGK95210.1"/>
    </source>
</evidence>
<dbReference type="RefSeq" id="WP_135676484.1">
    <property type="nucleotide sequence ID" value="NZ_RQFP01000001.1"/>
</dbReference>
<dbReference type="InterPro" id="IPR038766">
    <property type="entry name" value="Membrane_comp_ABC_pdt"/>
</dbReference>
<keyword evidence="2" id="KW-1003">Cell membrane</keyword>